<evidence type="ECO:0000256" key="2">
    <source>
        <dbReference type="ARBA" id="ARBA00018787"/>
    </source>
</evidence>
<dbReference type="RefSeq" id="WP_344284516.1">
    <property type="nucleotide sequence ID" value="NZ_BAAAMR010000192.1"/>
</dbReference>
<dbReference type="InterPro" id="IPR007793">
    <property type="entry name" value="DivIVA_fam"/>
</dbReference>
<evidence type="ECO:0000256" key="5">
    <source>
        <dbReference type="ARBA" id="ARBA00023054"/>
    </source>
</evidence>
<protein>
    <recommendedName>
        <fullName evidence="2">Cell wall synthesis protein Wag31</fullName>
    </recommendedName>
    <alternativeName>
        <fullName evidence="7">Antigen 84</fullName>
    </alternativeName>
</protein>
<dbReference type="Pfam" id="PF05103">
    <property type="entry name" value="DivIVA"/>
    <property type="match status" value="1"/>
</dbReference>
<evidence type="ECO:0000313" key="9">
    <source>
        <dbReference type="EMBL" id="GAA2170269.1"/>
    </source>
</evidence>
<evidence type="ECO:0000256" key="1">
    <source>
        <dbReference type="ARBA" id="ARBA00004496"/>
    </source>
</evidence>
<organism evidence="9 10">
    <name type="scientific">Actinomadura napierensis</name>
    <dbReference type="NCBI Taxonomy" id="267854"/>
    <lineage>
        <taxon>Bacteria</taxon>
        <taxon>Bacillati</taxon>
        <taxon>Actinomycetota</taxon>
        <taxon>Actinomycetes</taxon>
        <taxon>Streptosporangiales</taxon>
        <taxon>Thermomonosporaceae</taxon>
        <taxon>Actinomadura</taxon>
    </lineage>
</organism>
<evidence type="ECO:0000256" key="7">
    <source>
        <dbReference type="ARBA" id="ARBA00031737"/>
    </source>
</evidence>
<dbReference type="EMBL" id="BAAAMR010000192">
    <property type="protein sequence ID" value="GAA2170269.1"/>
    <property type="molecule type" value="Genomic_DNA"/>
</dbReference>
<comment type="caution">
    <text evidence="9">The sequence shown here is derived from an EMBL/GenBank/DDBJ whole genome shotgun (WGS) entry which is preliminary data.</text>
</comment>
<evidence type="ECO:0000256" key="8">
    <source>
        <dbReference type="SAM" id="Coils"/>
    </source>
</evidence>
<comment type="subcellular location">
    <subcellularLocation>
        <location evidence="1">Cytoplasm</location>
    </subcellularLocation>
</comment>
<keyword evidence="5 8" id="KW-0175">Coiled coil</keyword>
<dbReference type="NCBIfam" id="TIGR03544">
    <property type="entry name" value="DivI1A_domain"/>
    <property type="match status" value="1"/>
</dbReference>
<gene>
    <name evidence="9" type="ORF">GCM10009727_94370</name>
</gene>
<keyword evidence="3" id="KW-0963">Cytoplasm</keyword>
<evidence type="ECO:0000256" key="4">
    <source>
        <dbReference type="ARBA" id="ARBA00022618"/>
    </source>
</evidence>
<keyword evidence="6" id="KW-0131">Cell cycle</keyword>
<dbReference type="Gene3D" id="6.10.250.660">
    <property type="match status" value="1"/>
</dbReference>
<keyword evidence="4" id="KW-0132">Cell division</keyword>
<sequence>MGKKRPAWQTRLTDFVKGPDEAAHERRLTPEAVRDRKFATTRLTQGYAVQEVDAFLDQVTNELARLIRERDEARAAARRPPCEDPSP</sequence>
<accession>A0ABN3AI94</accession>
<keyword evidence="10" id="KW-1185">Reference proteome</keyword>
<dbReference type="InterPro" id="IPR019933">
    <property type="entry name" value="DivIVA_domain"/>
</dbReference>
<evidence type="ECO:0000256" key="6">
    <source>
        <dbReference type="ARBA" id="ARBA00023306"/>
    </source>
</evidence>
<evidence type="ECO:0000256" key="3">
    <source>
        <dbReference type="ARBA" id="ARBA00022490"/>
    </source>
</evidence>
<evidence type="ECO:0000313" key="10">
    <source>
        <dbReference type="Proteomes" id="UP001501020"/>
    </source>
</evidence>
<feature type="coiled-coil region" evidence="8">
    <location>
        <begin position="49"/>
        <end position="76"/>
    </location>
</feature>
<dbReference type="Proteomes" id="UP001501020">
    <property type="component" value="Unassembled WGS sequence"/>
</dbReference>
<name>A0ABN3AI94_9ACTN</name>
<proteinExistence type="predicted"/>
<reference evidence="9 10" key="1">
    <citation type="journal article" date="2019" name="Int. J. Syst. Evol. Microbiol.">
        <title>The Global Catalogue of Microorganisms (GCM) 10K type strain sequencing project: providing services to taxonomists for standard genome sequencing and annotation.</title>
        <authorList>
            <consortium name="The Broad Institute Genomics Platform"/>
            <consortium name="The Broad Institute Genome Sequencing Center for Infectious Disease"/>
            <person name="Wu L."/>
            <person name="Ma J."/>
        </authorList>
    </citation>
    <scope>NUCLEOTIDE SEQUENCE [LARGE SCALE GENOMIC DNA]</scope>
    <source>
        <strain evidence="9 10">JCM 13850</strain>
    </source>
</reference>